<dbReference type="EMBL" id="JAVIJF010000015">
    <property type="protein sequence ID" value="MDX8526990.1"/>
    <property type="molecule type" value="Genomic_DNA"/>
</dbReference>
<gene>
    <name evidence="5" type="ORF">RFM68_21035</name>
</gene>
<organism evidence="5 6">
    <name type="scientific">Mesorhizobium montanum</name>
    <dbReference type="NCBI Taxonomy" id="3072323"/>
    <lineage>
        <taxon>Bacteria</taxon>
        <taxon>Pseudomonadati</taxon>
        <taxon>Pseudomonadota</taxon>
        <taxon>Alphaproteobacteria</taxon>
        <taxon>Hyphomicrobiales</taxon>
        <taxon>Phyllobacteriaceae</taxon>
        <taxon>Mesorhizobium</taxon>
    </lineage>
</organism>
<dbReference type="InterPro" id="IPR013761">
    <property type="entry name" value="SAM/pointed_sf"/>
</dbReference>
<keyword evidence="6" id="KW-1185">Reference proteome</keyword>
<feature type="domain" description="Guanylate cyclase" evidence="4">
    <location>
        <begin position="94"/>
        <end position="223"/>
    </location>
</feature>
<dbReference type="InterPro" id="IPR041664">
    <property type="entry name" value="AAA_16"/>
</dbReference>
<dbReference type="InterPro" id="IPR001660">
    <property type="entry name" value="SAM"/>
</dbReference>
<evidence type="ECO:0000259" key="4">
    <source>
        <dbReference type="PROSITE" id="PS50125"/>
    </source>
</evidence>
<dbReference type="InterPro" id="IPR029787">
    <property type="entry name" value="Nucleotide_cyclase"/>
</dbReference>
<dbReference type="Pfam" id="PF13191">
    <property type="entry name" value="AAA_16"/>
    <property type="match status" value="1"/>
</dbReference>
<name>A0ABU4ZPS1_9HYPH</name>
<dbReference type="CDD" id="cd09487">
    <property type="entry name" value="SAM_superfamily"/>
    <property type="match status" value="1"/>
</dbReference>
<evidence type="ECO:0000256" key="1">
    <source>
        <dbReference type="ARBA" id="ARBA00022741"/>
    </source>
</evidence>
<dbReference type="Pfam" id="PF07647">
    <property type="entry name" value="SAM_2"/>
    <property type="match status" value="1"/>
</dbReference>
<dbReference type="PANTHER" id="PTHR16305">
    <property type="entry name" value="TESTICULAR SOLUBLE ADENYLYL CYCLASE"/>
    <property type="match status" value="1"/>
</dbReference>
<dbReference type="InterPro" id="IPR027417">
    <property type="entry name" value="P-loop_NTPase"/>
</dbReference>
<dbReference type="RefSeq" id="WP_320234924.1">
    <property type="nucleotide sequence ID" value="NZ_JAVIJF010000015.1"/>
</dbReference>
<keyword evidence="2" id="KW-0067">ATP-binding</keyword>
<dbReference type="InterPro" id="IPR001054">
    <property type="entry name" value="A/G_cyclase"/>
</dbReference>
<comment type="caution">
    <text evidence="5">The sequence shown here is derived from an EMBL/GenBank/DDBJ whole genome shotgun (WGS) entry which is preliminary data.</text>
</comment>
<dbReference type="SMART" id="SM00454">
    <property type="entry name" value="SAM"/>
    <property type="match status" value="1"/>
</dbReference>
<dbReference type="SMART" id="SM00044">
    <property type="entry name" value="CYCc"/>
    <property type="match status" value="1"/>
</dbReference>
<dbReference type="SUPFAM" id="SSF55073">
    <property type="entry name" value="Nucleotide cyclase"/>
    <property type="match status" value="1"/>
</dbReference>
<evidence type="ECO:0000313" key="5">
    <source>
        <dbReference type="EMBL" id="MDX8526990.1"/>
    </source>
</evidence>
<evidence type="ECO:0000313" key="6">
    <source>
        <dbReference type="Proteomes" id="UP001276840"/>
    </source>
</evidence>
<evidence type="ECO:0000256" key="2">
    <source>
        <dbReference type="ARBA" id="ARBA00022840"/>
    </source>
</evidence>
<dbReference type="Pfam" id="PF00211">
    <property type="entry name" value="Guanylate_cyc"/>
    <property type="match status" value="1"/>
</dbReference>
<evidence type="ECO:0000259" key="3">
    <source>
        <dbReference type="PROSITE" id="PS50105"/>
    </source>
</evidence>
<dbReference type="CDD" id="cd07302">
    <property type="entry name" value="CHD"/>
    <property type="match status" value="1"/>
</dbReference>
<dbReference type="PANTHER" id="PTHR16305:SF28">
    <property type="entry name" value="GUANYLATE CYCLASE DOMAIN-CONTAINING PROTEIN"/>
    <property type="match status" value="1"/>
</dbReference>
<accession>A0ABU4ZPS1</accession>
<dbReference type="SUPFAM" id="SSF52540">
    <property type="entry name" value="P-loop containing nucleoside triphosphate hydrolases"/>
    <property type="match status" value="1"/>
</dbReference>
<sequence length="1129" mass="122885">MDVVAWLVSLGLSEYAQAFRDNDIDAELLPSLTGDDLAALGVKSVGHRRKLLGAIASLVEKKGSAAPAASLTKPTVPEPIEEAAARRVERRQLTVMFVDLVGSTELSQQLDPEDTREVILAYQQAVSREITRYEGSVAKLMGDGVLAYFGWPRAHEHDAERAVLAGLAAASATAGLRAPSGKPLAARIGIATGLVVVGDLIGEGAAQEEAVVGDTPNLAARLQGLAQPGCVVVSESTRKLLGGVFAVEKLSSIELKGISGPVSPFLVVGERAVETRYDARASSAPQIMIGRDLELGLALERWGQAKRGEGQLVLLSGEAGIGKSRITRALIDAVSQGEHARVVYQCSPYYSGTPLYPAIQQLRHAIGITEADGDGEKLRALERAKGPECRSLPFLASLLDLPNAQSDALKGLSPQQLRACTLEALADDILDAAALQPLLFVIEDIHWIDATTLEFLDQCVDRIQNARVMMMVTTRPTFEHGFGGHPIVTKLALNRLGREQTTSFIEKLAGEKRLPPVLIDKIIATTDGVPLFIEELTKSVLEIYDFDRATVFDDQVKLADLDIPLTLHDSLMARLDRLQPVKEVAQTAACIGRDFRYELLRSVTRLSAAALEDALDKLVDAELVFRRGRGSDARYTFKHALVRDAAYHSMLKTVRQDMHSRLADQLTSELNVESELVAHHLMAARRYREAAECFRQAGRVAAARYANPEAVAHFACALEALRAATKTGDADELELDVRVEMGVPLNASAGYASEKVEANFLRAEELCRSTGRISNLFFVRRSLWNFYLDRPDLQRSRQLAQQLLVDASVSENLEETTLAHRALATSYLYLGAIEDAAREAQAGIDTWATSDKDFDVAKFGEDAFSICRTYLGLAQVLAAKVETGLANCLAAVATAERLDHPLNLAFTLMNLGVARRFRNEPAECRQIAERMLLLADERKLASWSGGARALLGWAIGGDAPDEGLKMLREGVRRWRSTGSELHLPHFFSSVADICLRHGRIEEGLVAIANATEVMDNTNERWAQAEVERIQGCLVAKADVNRGMEFLANACHTAIRQRARWLAVRAATELAKVSASSGQGARPEHRNLLQIGDVAEGLETAVIREAARILGSTLTLDSNQPTEESKEQAD</sequence>
<dbReference type="Proteomes" id="UP001276840">
    <property type="component" value="Unassembled WGS sequence"/>
</dbReference>
<dbReference type="SUPFAM" id="SSF47769">
    <property type="entry name" value="SAM/Pointed domain"/>
    <property type="match status" value="1"/>
</dbReference>
<proteinExistence type="predicted"/>
<dbReference type="Gene3D" id="1.10.150.50">
    <property type="entry name" value="Transcription Factor, Ets-1"/>
    <property type="match status" value="1"/>
</dbReference>
<dbReference type="Gene3D" id="3.30.70.1230">
    <property type="entry name" value="Nucleotide cyclase"/>
    <property type="match status" value="1"/>
</dbReference>
<keyword evidence="1" id="KW-0547">Nucleotide-binding</keyword>
<feature type="domain" description="SAM" evidence="3">
    <location>
        <begin position="1"/>
        <end position="61"/>
    </location>
</feature>
<dbReference type="PROSITE" id="PS50125">
    <property type="entry name" value="GUANYLATE_CYCLASE_2"/>
    <property type="match status" value="1"/>
</dbReference>
<dbReference type="PROSITE" id="PS50105">
    <property type="entry name" value="SAM_DOMAIN"/>
    <property type="match status" value="1"/>
</dbReference>
<reference evidence="5 6" key="1">
    <citation type="submission" date="2023-08" db="EMBL/GenBank/DDBJ databases">
        <title>Implementing the SeqCode for naming new Mesorhizobium species isolated from Vachellia karroo root nodules.</title>
        <authorList>
            <person name="Van Lill M."/>
        </authorList>
    </citation>
    <scope>NUCLEOTIDE SEQUENCE [LARGE SCALE GENOMIC DNA]</scope>
    <source>
        <strain evidence="5 6">MSK 1335</strain>
    </source>
</reference>
<protein>
    <submittedName>
        <fullName evidence="5">Adenylate/guanylate cyclase domain-containing protein</fullName>
    </submittedName>
</protein>